<dbReference type="InterPro" id="IPR051682">
    <property type="entry name" value="Mito_Persulfide_Diox"/>
</dbReference>
<feature type="domain" description="Metallo-beta-lactamase" evidence="1">
    <location>
        <begin position="20"/>
        <end position="214"/>
    </location>
</feature>
<dbReference type="Pfam" id="PF00753">
    <property type="entry name" value="Lactamase_B"/>
    <property type="match status" value="1"/>
</dbReference>
<dbReference type="AlphaFoldDB" id="A0A9W9CNS0"/>
<accession>A0A9W9CNS0</accession>
<evidence type="ECO:0000259" key="1">
    <source>
        <dbReference type="SMART" id="SM00849"/>
    </source>
</evidence>
<dbReference type="InterPro" id="IPR036866">
    <property type="entry name" value="RibonucZ/Hydroxyglut_hydro"/>
</dbReference>
<dbReference type="GO" id="GO:0006749">
    <property type="term" value="P:glutathione metabolic process"/>
    <property type="evidence" value="ECO:0007669"/>
    <property type="project" value="InterPro"/>
</dbReference>
<dbReference type="EMBL" id="JAPEUY010000004">
    <property type="protein sequence ID" value="KAJ4373771.1"/>
    <property type="molecule type" value="Genomic_DNA"/>
</dbReference>
<dbReference type="GO" id="GO:0070813">
    <property type="term" value="P:hydrogen sulfide metabolic process"/>
    <property type="evidence" value="ECO:0007669"/>
    <property type="project" value="TreeGrafter"/>
</dbReference>
<protein>
    <recommendedName>
        <fullName evidence="1">Metallo-beta-lactamase domain-containing protein</fullName>
    </recommendedName>
</protein>
<dbReference type="PANTHER" id="PTHR43084:SF8">
    <property type="entry name" value="METALLO-BETA-LACTAMASE SUPERFAMILY PROTEIN"/>
    <property type="match status" value="1"/>
</dbReference>
<dbReference type="OrthoDB" id="449487at2759"/>
<proteinExistence type="predicted"/>
<keyword evidence="3" id="KW-1185">Reference proteome</keyword>
<dbReference type="SMART" id="SM00849">
    <property type="entry name" value="Lactamase_B"/>
    <property type="match status" value="1"/>
</dbReference>
<dbReference type="PANTHER" id="PTHR43084">
    <property type="entry name" value="PERSULFIDE DIOXYGENASE ETHE1"/>
    <property type="match status" value="1"/>
</dbReference>
<dbReference type="Gene3D" id="3.60.15.10">
    <property type="entry name" value="Ribonuclease Z/Hydroxyacylglutathione hydrolase-like"/>
    <property type="match status" value="1"/>
</dbReference>
<dbReference type="Proteomes" id="UP001140560">
    <property type="component" value="Unassembled WGS sequence"/>
</dbReference>
<reference evidence="2" key="1">
    <citation type="submission" date="2022-10" db="EMBL/GenBank/DDBJ databases">
        <title>Tapping the CABI collections for fungal endophytes: first genome assemblies for Collariella, Neodidymelliopsis, Ascochyta clinopodiicola, Didymella pomorum, Didymosphaeria variabile, Neocosmospora piperis and Neocucurbitaria cava.</title>
        <authorList>
            <person name="Hill R."/>
        </authorList>
    </citation>
    <scope>NUCLEOTIDE SEQUENCE</scope>
    <source>
        <strain evidence="2">IMI 356814</strain>
    </source>
</reference>
<sequence length="301" mass="33796">MVDNSIMGPSVHSSYEKQTGTWQYVVVDPSSQKAVIIDSVLDYDPATQVISTQTADSLLSLIAEKDYKIERILETHAHADHLTAASYLQSRLEKSQGYKSPICIGKRIMQVQELFGKRYGVPVEEYRDVFDKLFDDDESFEVGNLKATATHLPGHTPDHIGYIIGDNVFCGDSLFHADIGTARCDFPGGSAIALYESGKRLLQLPEHTKIWTGHDYVSEERDTPVPYMSVGEHKERNKHLSRTITQGDFVSQREERDATLAEPKLMNPSLQINIRAGRLPRATPLGHRLLHLPLKLKGVEW</sequence>
<name>A0A9W9CNS0_9PLEO</name>
<dbReference type="GO" id="GO:0050313">
    <property type="term" value="F:sulfur dioxygenase activity"/>
    <property type="evidence" value="ECO:0007669"/>
    <property type="project" value="InterPro"/>
</dbReference>
<dbReference type="FunFam" id="3.60.15.10:FF:000033">
    <property type="entry name" value="MBL fold metallo-hydrolase"/>
    <property type="match status" value="1"/>
</dbReference>
<gene>
    <name evidence="2" type="ORF">N0V83_002510</name>
</gene>
<dbReference type="CDD" id="cd07724">
    <property type="entry name" value="POD-like_MBL-fold"/>
    <property type="match status" value="1"/>
</dbReference>
<comment type="caution">
    <text evidence="2">The sequence shown here is derived from an EMBL/GenBank/DDBJ whole genome shotgun (WGS) entry which is preliminary data.</text>
</comment>
<dbReference type="InterPro" id="IPR001279">
    <property type="entry name" value="Metallo-B-lactamas"/>
</dbReference>
<dbReference type="InterPro" id="IPR044528">
    <property type="entry name" value="POD-like_MBL-fold"/>
</dbReference>
<evidence type="ECO:0000313" key="2">
    <source>
        <dbReference type="EMBL" id="KAJ4373771.1"/>
    </source>
</evidence>
<dbReference type="SUPFAM" id="SSF56281">
    <property type="entry name" value="Metallo-hydrolase/oxidoreductase"/>
    <property type="match status" value="1"/>
</dbReference>
<organism evidence="2 3">
    <name type="scientific">Neocucurbitaria cava</name>
    <dbReference type="NCBI Taxonomy" id="798079"/>
    <lineage>
        <taxon>Eukaryota</taxon>
        <taxon>Fungi</taxon>
        <taxon>Dikarya</taxon>
        <taxon>Ascomycota</taxon>
        <taxon>Pezizomycotina</taxon>
        <taxon>Dothideomycetes</taxon>
        <taxon>Pleosporomycetidae</taxon>
        <taxon>Pleosporales</taxon>
        <taxon>Pleosporineae</taxon>
        <taxon>Cucurbitariaceae</taxon>
        <taxon>Neocucurbitaria</taxon>
    </lineage>
</organism>
<evidence type="ECO:0000313" key="3">
    <source>
        <dbReference type="Proteomes" id="UP001140560"/>
    </source>
</evidence>